<dbReference type="AlphaFoldDB" id="A0A398CQ49"/>
<protein>
    <recommendedName>
        <fullName evidence="5">Antigen I/II N-terminal domain-containing protein</fullName>
    </recommendedName>
</protein>
<feature type="compositionally biased region" description="Polar residues" evidence="1">
    <location>
        <begin position="23"/>
        <end position="40"/>
    </location>
</feature>
<gene>
    <name evidence="3" type="ORF">D3H35_19930</name>
</gene>
<comment type="caution">
    <text evidence="3">The sequence shown here is derived from an EMBL/GenBank/DDBJ whole genome shotgun (WGS) entry which is preliminary data.</text>
</comment>
<proteinExistence type="predicted"/>
<accession>A0A398CQ49</accession>
<evidence type="ECO:0000256" key="1">
    <source>
        <dbReference type="SAM" id="MobiDB-lite"/>
    </source>
</evidence>
<keyword evidence="4" id="KW-1185">Reference proteome</keyword>
<evidence type="ECO:0000313" key="3">
    <source>
        <dbReference type="EMBL" id="RIE02888.1"/>
    </source>
</evidence>
<sequence length="222" mass="24454">MKYFVVLWIVFALALSGCSKTKQSEANTAAVQSTEPASESNKSEPAEPSKSPDENKKSGQSLKIDKGLSRTEVTLPASFFDENSNEEEVALKAKERGISEVKKNADGSYTYTMSEDAYNKIVKETKESTLEYINGLKGSSDFPSIKDIEYDDSLTEFTLIVDKTAFEKGFEGMVAIGISASGMMYQAFNGVKPDKLKVTVHAKDVETKKVFKTTVYPDAFQQ</sequence>
<feature type="compositionally biased region" description="Basic and acidic residues" evidence="1">
    <location>
        <begin position="41"/>
        <end position="64"/>
    </location>
</feature>
<dbReference type="EMBL" id="QXJM01000039">
    <property type="protein sequence ID" value="RIE02888.1"/>
    <property type="molecule type" value="Genomic_DNA"/>
</dbReference>
<evidence type="ECO:0008006" key="5">
    <source>
        <dbReference type="Google" id="ProtNLM"/>
    </source>
</evidence>
<dbReference type="PROSITE" id="PS51257">
    <property type="entry name" value="PROKAR_LIPOPROTEIN"/>
    <property type="match status" value="1"/>
</dbReference>
<keyword evidence="2" id="KW-0732">Signal</keyword>
<name>A0A398CQ49_9BACL</name>
<feature type="region of interest" description="Disordered" evidence="1">
    <location>
        <begin position="23"/>
        <end position="64"/>
    </location>
</feature>
<feature type="signal peptide" evidence="2">
    <location>
        <begin position="1"/>
        <end position="21"/>
    </location>
</feature>
<evidence type="ECO:0000313" key="4">
    <source>
        <dbReference type="Proteomes" id="UP000266340"/>
    </source>
</evidence>
<organism evidence="3 4">
    <name type="scientific">Cohnella faecalis</name>
    <dbReference type="NCBI Taxonomy" id="2315694"/>
    <lineage>
        <taxon>Bacteria</taxon>
        <taxon>Bacillati</taxon>
        <taxon>Bacillota</taxon>
        <taxon>Bacilli</taxon>
        <taxon>Bacillales</taxon>
        <taxon>Paenibacillaceae</taxon>
        <taxon>Cohnella</taxon>
    </lineage>
</organism>
<reference evidence="3 4" key="1">
    <citation type="submission" date="2018-09" db="EMBL/GenBank/DDBJ databases">
        <title>Cohnella cavernae sp. nov., isolated from a karst cave.</title>
        <authorList>
            <person name="Zhu H."/>
        </authorList>
    </citation>
    <scope>NUCLEOTIDE SEQUENCE [LARGE SCALE GENOMIC DNA]</scope>
    <source>
        <strain evidence="3 4">K2E09-144</strain>
    </source>
</reference>
<evidence type="ECO:0000256" key="2">
    <source>
        <dbReference type="SAM" id="SignalP"/>
    </source>
</evidence>
<dbReference type="Proteomes" id="UP000266340">
    <property type="component" value="Unassembled WGS sequence"/>
</dbReference>
<feature type="chain" id="PRO_5039054706" description="Antigen I/II N-terminal domain-containing protein" evidence="2">
    <location>
        <begin position="22"/>
        <end position="222"/>
    </location>
</feature>